<keyword evidence="1" id="KW-1133">Transmembrane helix</keyword>
<gene>
    <name evidence="2" type="ORF">PL9214290179</name>
</gene>
<sequence>MAVKIVAVAAPRNNQLSYQLSVNRSSLFPLILFLPVPCSLFPIPYSYDFTHY</sequence>
<feature type="transmembrane region" description="Helical" evidence="1">
    <location>
        <begin position="27"/>
        <end position="47"/>
    </location>
</feature>
<protein>
    <submittedName>
        <fullName evidence="2">Uncharacterized protein</fullName>
    </submittedName>
</protein>
<dbReference type="EMBL" id="CZDF01000132">
    <property type="protein sequence ID" value="CUR30589.1"/>
    <property type="molecule type" value="Genomic_DNA"/>
</dbReference>
<evidence type="ECO:0000256" key="1">
    <source>
        <dbReference type="SAM" id="Phobius"/>
    </source>
</evidence>
<evidence type="ECO:0000313" key="2">
    <source>
        <dbReference type="EMBL" id="CUR30589.1"/>
    </source>
</evidence>
<evidence type="ECO:0000313" key="3">
    <source>
        <dbReference type="Proteomes" id="UP000184315"/>
    </source>
</evidence>
<dbReference type="Proteomes" id="UP000184315">
    <property type="component" value="Unassembled WGS sequence"/>
</dbReference>
<keyword evidence="3" id="KW-1185">Reference proteome</keyword>
<dbReference type="AlphaFoldDB" id="A0A1J1LDC0"/>
<accession>A0A1J1LDC0</accession>
<keyword evidence="1" id="KW-0812">Transmembrane</keyword>
<name>A0A1J1LDC0_9CYAN</name>
<proteinExistence type="predicted"/>
<reference evidence="3" key="1">
    <citation type="submission" date="2015-10" db="EMBL/GenBank/DDBJ databases">
        <authorList>
            <person name="Regsiter A."/>
            <person name="william w."/>
        </authorList>
    </citation>
    <scope>NUCLEOTIDE SEQUENCE [LARGE SCALE GENOMIC DNA]</scope>
</reference>
<keyword evidence="1" id="KW-0472">Membrane</keyword>
<organism evidence="2 3">
    <name type="scientific">Planktothrix tepida PCC 9214</name>
    <dbReference type="NCBI Taxonomy" id="671072"/>
    <lineage>
        <taxon>Bacteria</taxon>
        <taxon>Bacillati</taxon>
        <taxon>Cyanobacteriota</taxon>
        <taxon>Cyanophyceae</taxon>
        <taxon>Oscillatoriophycideae</taxon>
        <taxon>Oscillatoriales</taxon>
        <taxon>Microcoleaceae</taxon>
        <taxon>Planktothrix</taxon>
    </lineage>
</organism>